<dbReference type="InterPro" id="IPR038765">
    <property type="entry name" value="Papain-like_cys_pep_sf"/>
</dbReference>
<dbReference type="InterPro" id="IPR003653">
    <property type="entry name" value="Peptidase_C48_C"/>
</dbReference>
<proteinExistence type="inferred from homology"/>
<dbReference type="GO" id="GO:0006508">
    <property type="term" value="P:proteolysis"/>
    <property type="evidence" value="ECO:0007669"/>
    <property type="project" value="UniProtKB-KW"/>
</dbReference>
<dbReference type="EMBL" id="JANJYJ010000008">
    <property type="protein sequence ID" value="KAK3195569.1"/>
    <property type="molecule type" value="Genomic_DNA"/>
</dbReference>
<comment type="similarity">
    <text evidence="1">Belongs to the peptidase C48 family.</text>
</comment>
<feature type="region of interest" description="Disordered" evidence="4">
    <location>
        <begin position="192"/>
        <end position="216"/>
    </location>
</feature>
<evidence type="ECO:0000259" key="5">
    <source>
        <dbReference type="Pfam" id="PF02902"/>
    </source>
</evidence>
<organism evidence="6 7">
    <name type="scientific">Dipteronia sinensis</name>
    <dbReference type="NCBI Taxonomy" id="43782"/>
    <lineage>
        <taxon>Eukaryota</taxon>
        <taxon>Viridiplantae</taxon>
        <taxon>Streptophyta</taxon>
        <taxon>Embryophyta</taxon>
        <taxon>Tracheophyta</taxon>
        <taxon>Spermatophyta</taxon>
        <taxon>Magnoliopsida</taxon>
        <taxon>eudicotyledons</taxon>
        <taxon>Gunneridae</taxon>
        <taxon>Pentapetalae</taxon>
        <taxon>rosids</taxon>
        <taxon>malvids</taxon>
        <taxon>Sapindales</taxon>
        <taxon>Sapindaceae</taxon>
        <taxon>Hippocastanoideae</taxon>
        <taxon>Acereae</taxon>
        <taxon>Dipteronia</taxon>
    </lineage>
</organism>
<evidence type="ECO:0000256" key="3">
    <source>
        <dbReference type="ARBA" id="ARBA00022801"/>
    </source>
</evidence>
<sequence>MLESEQRIIAFYRDEFLKIRKEMKKGAEQDDDVVGYMGAGNNVDVDKDVEELNSVGEISELGKGVQQDGHVIAEVGKGGEEDDVFGDVGGAFEGGKGDEQDDTVGDGDAAFEGGKGEKQDDAVGDGDATFEGGNGDDQEDGVGSDGMVVGDVAFESGKGDEQEDAVGDFGKGFEQRIDSDCVVVVNAAFEGGNGDEQEDAAVGETGTGSDQGVGRVGDAAFEGDMVEHAGYYEEMKMDPHASPFTVQNMHSELIPQQDDGYSYGVFLMKYAELILTGVKTSWKSVLGQKDIKDIRKAIAIDIYTNGQLCNSL</sequence>
<dbReference type="Gene3D" id="3.40.395.10">
    <property type="entry name" value="Adenoviral Proteinase, Chain A"/>
    <property type="match status" value="1"/>
</dbReference>
<evidence type="ECO:0000256" key="1">
    <source>
        <dbReference type="ARBA" id="ARBA00005234"/>
    </source>
</evidence>
<keyword evidence="7" id="KW-1185">Reference proteome</keyword>
<dbReference type="GO" id="GO:0008234">
    <property type="term" value="F:cysteine-type peptidase activity"/>
    <property type="evidence" value="ECO:0007669"/>
    <property type="project" value="InterPro"/>
</dbReference>
<dbReference type="SUPFAM" id="SSF54001">
    <property type="entry name" value="Cysteine proteinases"/>
    <property type="match status" value="1"/>
</dbReference>
<name>A0AAD9ZZI8_9ROSI</name>
<dbReference type="AlphaFoldDB" id="A0AAD9ZZI8"/>
<feature type="region of interest" description="Disordered" evidence="4">
    <location>
        <begin position="90"/>
        <end position="150"/>
    </location>
</feature>
<evidence type="ECO:0000313" key="7">
    <source>
        <dbReference type="Proteomes" id="UP001281410"/>
    </source>
</evidence>
<feature type="domain" description="Ubiquitin-like protease family profile" evidence="5">
    <location>
        <begin position="243"/>
        <end position="305"/>
    </location>
</feature>
<protein>
    <recommendedName>
        <fullName evidence="5">Ubiquitin-like protease family profile domain-containing protein</fullName>
    </recommendedName>
</protein>
<dbReference type="Pfam" id="PF02902">
    <property type="entry name" value="Peptidase_C48"/>
    <property type="match status" value="1"/>
</dbReference>
<dbReference type="Proteomes" id="UP001281410">
    <property type="component" value="Unassembled WGS sequence"/>
</dbReference>
<evidence type="ECO:0000313" key="6">
    <source>
        <dbReference type="EMBL" id="KAK3195569.1"/>
    </source>
</evidence>
<feature type="compositionally biased region" description="Gly residues" evidence="4">
    <location>
        <begin position="205"/>
        <end position="215"/>
    </location>
</feature>
<accession>A0AAD9ZZI8</accession>
<keyword evidence="2" id="KW-0645">Protease</keyword>
<comment type="caution">
    <text evidence="6">The sequence shown here is derived from an EMBL/GenBank/DDBJ whole genome shotgun (WGS) entry which is preliminary data.</text>
</comment>
<evidence type="ECO:0000256" key="4">
    <source>
        <dbReference type="SAM" id="MobiDB-lite"/>
    </source>
</evidence>
<evidence type="ECO:0000256" key="2">
    <source>
        <dbReference type="ARBA" id="ARBA00022670"/>
    </source>
</evidence>
<reference evidence="6" key="1">
    <citation type="journal article" date="2023" name="Plant J.">
        <title>Genome sequences and population genomics provide insights into the demographic history, inbreeding, and mutation load of two 'living fossil' tree species of Dipteronia.</title>
        <authorList>
            <person name="Feng Y."/>
            <person name="Comes H.P."/>
            <person name="Chen J."/>
            <person name="Zhu S."/>
            <person name="Lu R."/>
            <person name="Zhang X."/>
            <person name="Li P."/>
            <person name="Qiu J."/>
            <person name="Olsen K.M."/>
            <person name="Qiu Y."/>
        </authorList>
    </citation>
    <scope>NUCLEOTIDE SEQUENCE</scope>
    <source>
        <strain evidence="6">NBL</strain>
    </source>
</reference>
<gene>
    <name evidence="6" type="ORF">Dsin_026879</name>
</gene>
<keyword evidence="3" id="KW-0378">Hydrolase</keyword>